<name>A0A4V6PD45_9ACTN</name>
<feature type="chain" id="PRO_5039670887" evidence="1">
    <location>
        <begin position="21"/>
        <end position="424"/>
    </location>
</feature>
<evidence type="ECO:0000313" key="2">
    <source>
        <dbReference type="EMBL" id="TDD21507.1"/>
    </source>
</evidence>
<gene>
    <name evidence="2" type="ORF">E1294_14640</name>
</gene>
<proteinExistence type="predicted"/>
<keyword evidence="1" id="KW-0732">Signal</keyword>
<organism evidence="2 3">
    <name type="scientific">Nonomuraea diastatica</name>
    <dbReference type="NCBI Taxonomy" id="1848329"/>
    <lineage>
        <taxon>Bacteria</taxon>
        <taxon>Bacillati</taxon>
        <taxon>Actinomycetota</taxon>
        <taxon>Actinomycetes</taxon>
        <taxon>Streptosporangiales</taxon>
        <taxon>Streptosporangiaceae</taxon>
        <taxon>Nonomuraea</taxon>
    </lineage>
</organism>
<dbReference type="RefSeq" id="WP_132508781.1">
    <property type="nucleotide sequence ID" value="NZ_SMKP01000034.1"/>
</dbReference>
<comment type="caution">
    <text evidence="2">The sequence shown here is derived from an EMBL/GenBank/DDBJ whole genome shotgun (WGS) entry which is preliminary data.</text>
</comment>
<accession>A0A4V6PD45</accession>
<reference evidence="2 3" key="1">
    <citation type="submission" date="2019-03" db="EMBL/GenBank/DDBJ databases">
        <title>Draft genome sequences of novel Actinobacteria.</title>
        <authorList>
            <person name="Sahin N."/>
            <person name="Ay H."/>
            <person name="Saygin H."/>
        </authorList>
    </citation>
    <scope>NUCLEOTIDE SEQUENCE [LARGE SCALE GENOMIC DNA]</scope>
    <source>
        <strain evidence="2 3">KC712</strain>
    </source>
</reference>
<dbReference type="PANTHER" id="PTHR43649">
    <property type="entry name" value="ARABINOSE-BINDING PROTEIN-RELATED"/>
    <property type="match status" value="1"/>
</dbReference>
<dbReference type="Pfam" id="PF01547">
    <property type="entry name" value="SBP_bac_1"/>
    <property type="match status" value="1"/>
</dbReference>
<dbReference type="Gene3D" id="3.40.190.10">
    <property type="entry name" value="Periplasmic binding protein-like II"/>
    <property type="match status" value="2"/>
</dbReference>
<dbReference type="InterPro" id="IPR050490">
    <property type="entry name" value="Bact_solute-bd_prot1"/>
</dbReference>
<dbReference type="SUPFAM" id="SSF53850">
    <property type="entry name" value="Periplasmic binding protein-like II"/>
    <property type="match status" value="1"/>
</dbReference>
<dbReference type="PROSITE" id="PS51257">
    <property type="entry name" value="PROKAR_LIPOPROTEIN"/>
    <property type="match status" value="1"/>
</dbReference>
<evidence type="ECO:0000313" key="3">
    <source>
        <dbReference type="Proteomes" id="UP000294543"/>
    </source>
</evidence>
<dbReference type="InterPro" id="IPR006059">
    <property type="entry name" value="SBP"/>
</dbReference>
<dbReference type="EMBL" id="SMKP01000034">
    <property type="protein sequence ID" value="TDD21507.1"/>
    <property type="molecule type" value="Genomic_DNA"/>
</dbReference>
<protein>
    <submittedName>
        <fullName evidence="2">Extracellular solute-binding protein</fullName>
    </submittedName>
</protein>
<dbReference type="OrthoDB" id="7918484at2"/>
<sequence length="424" mass="43924">MMKPATVALGVLIASVLATSGCGTGSGGGEASSTLRVGCFGNDQRTQKVQAAAKAFESAHAGITVQLECTGFASYFDKLATQFAAQDAPDVVMLNDSFLGEYADRGALKELGASIDVSKFSEPAAAEGKTAKGRFGVAAGLNTMTILANPDVLKAAGVEMPDDSTWTWQTYAETAAKVTAGSEKGVYGSDLSNFGPMLELWLRQNGKSMYTNEGGLGYQTSDVTGFMEFLKGLGASKGIPPASVITEQHKALEQSGLATNKSAFGWFFSSAVGAVTKASGADLTVLRPPSTTGSSAEAALFFKPDSLWTINARAENPTMAQKFVDFMVNNPEAAKVTLTSLGVPANSQVREAIAAGVSPADKKALDFAEKITPDLGGQRPAIPAGGGKLDSTLQRHAMDVLFGSLTPQEAAGKLTTDMASAIKE</sequence>
<evidence type="ECO:0000256" key="1">
    <source>
        <dbReference type="SAM" id="SignalP"/>
    </source>
</evidence>
<dbReference type="AlphaFoldDB" id="A0A4V6PD45"/>
<keyword evidence="3" id="KW-1185">Reference proteome</keyword>
<dbReference type="PANTHER" id="PTHR43649:SF12">
    <property type="entry name" value="DIACETYLCHITOBIOSE BINDING PROTEIN DASA"/>
    <property type="match status" value="1"/>
</dbReference>
<feature type="signal peptide" evidence="1">
    <location>
        <begin position="1"/>
        <end position="20"/>
    </location>
</feature>
<dbReference type="Proteomes" id="UP000294543">
    <property type="component" value="Unassembled WGS sequence"/>
</dbReference>